<dbReference type="CDD" id="cd07719">
    <property type="entry name" value="arylsulfatase_AtsA-like_MBL-fold"/>
    <property type="match status" value="1"/>
</dbReference>
<keyword evidence="1" id="KW-0378">Hydrolase</keyword>
<gene>
    <name evidence="3" type="ORF">H9L14_00030</name>
</gene>
<evidence type="ECO:0000259" key="2">
    <source>
        <dbReference type="Pfam" id="PF12706"/>
    </source>
</evidence>
<evidence type="ECO:0000313" key="4">
    <source>
        <dbReference type="Proteomes" id="UP000516105"/>
    </source>
</evidence>
<dbReference type="InterPro" id="IPR044094">
    <property type="entry name" value="AtsA-like_MBL-fold"/>
</dbReference>
<feature type="domain" description="Metallo-beta-lactamase" evidence="2">
    <location>
        <begin position="22"/>
        <end position="211"/>
    </location>
</feature>
<keyword evidence="4" id="KW-1185">Reference proteome</keyword>
<accession>A0ABX6T7D6</accession>
<reference evidence="3 4" key="1">
    <citation type="submission" date="2020-08" db="EMBL/GenBank/DDBJ databases">
        <title>Genome sequence of Sphingomonas sediminicola KACC 15039T.</title>
        <authorList>
            <person name="Hyun D.-W."/>
            <person name="Bae J.-W."/>
        </authorList>
    </citation>
    <scope>NUCLEOTIDE SEQUENCE [LARGE SCALE GENOMIC DNA]</scope>
    <source>
        <strain evidence="3 4">KACC 15039</strain>
    </source>
</reference>
<dbReference type="Pfam" id="PF12706">
    <property type="entry name" value="Lactamase_B_2"/>
    <property type="match status" value="1"/>
</dbReference>
<protein>
    <submittedName>
        <fullName evidence="3">MBL fold metallo-hydrolase</fullName>
    </submittedName>
</protein>
<dbReference type="InterPro" id="IPR036866">
    <property type="entry name" value="RibonucZ/Hydroxyglut_hydro"/>
</dbReference>
<sequence length="250" mass="27927">MGAGVVRRAKSAVVEKGVVGLDPLKLRVVFVTHLHSDHTVGFPDLWLTPWVLGRRFPLEVYGPTGLSAMTRHLMEAYRVDFEVRTKDRKVYGGRTVAQAHQVNAHEIKAGVVYRDANITVTAFRTNHGMPSFGYRFDTPDRSIVISGDTTPTHATIDACHGCDVLIHEVLTREWLAKRPDFVRYAGDHHTTTTQLVDLANKARPRLLILYHGSISLRPNVDSERSSPTTVLREMSAYSGQVVVGRDLDVY</sequence>
<organism evidence="3 4">
    <name type="scientific">Sphingomonas sediminicola</name>
    <dbReference type="NCBI Taxonomy" id="386874"/>
    <lineage>
        <taxon>Bacteria</taxon>
        <taxon>Pseudomonadati</taxon>
        <taxon>Pseudomonadota</taxon>
        <taxon>Alphaproteobacteria</taxon>
        <taxon>Sphingomonadales</taxon>
        <taxon>Sphingomonadaceae</taxon>
        <taxon>Sphingomonas</taxon>
    </lineage>
</organism>
<dbReference type="EMBL" id="CP060782">
    <property type="protein sequence ID" value="QNP45767.1"/>
    <property type="molecule type" value="Genomic_DNA"/>
</dbReference>
<dbReference type="Gene3D" id="3.60.15.10">
    <property type="entry name" value="Ribonuclease Z/Hydroxyacylglutathione hydrolase-like"/>
    <property type="match status" value="1"/>
</dbReference>
<dbReference type="PANTHER" id="PTHR46018">
    <property type="entry name" value="ZINC PHOSPHODIESTERASE ELAC PROTEIN 1"/>
    <property type="match status" value="1"/>
</dbReference>
<dbReference type="SUPFAM" id="SSF56281">
    <property type="entry name" value="Metallo-hydrolase/oxidoreductase"/>
    <property type="match status" value="1"/>
</dbReference>
<evidence type="ECO:0000256" key="1">
    <source>
        <dbReference type="ARBA" id="ARBA00022801"/>
    </source>
</evidence>
<dbReference type="Proteomes" id="UP000516105">
    <property type="component" value="Chromosome"/>
</dbReference>
<proteinExistence type="predicted"/>
<dbReference type="PANTHER" id="PTHR46018:SF2">
    <property type="entry name" value="ZINC PHOSPHODIESTERASE ELAC PROTEIN 1"/>
    <property type="match status" value="1"/>
</dbReference>
<evidence type="ECO:0000313" key="3">
    <source>
        <dbReference type="EMBL" id="QNP45767.1"/>
    </source>
</evidence>
<name>A0ABX6T7D6_9SPHN</name>
<dbReference type="InterPro" id="IPR001279">
    <property type="entry name" value="Metallo-B-lactamas"/>
</dbReference>